<dbReference type="Pfam" id="PF13602">
    <property type="entry name" value="ADH_zinc_N_2"/>
    <property type="match status" value="1"/>
</dbReference>
<keyword evidence="4" id="KW-1185">Reference proteome</keyword>
<dbReference type="AlphaFoldDB" id="A0A2J5HD13"/>
<dbReference type="Gene3D" id="3.90.180.10">
    <property type="entry name" value="Medium-chain alcohol dehydrogenases, catalytic domain"/>
    <property type="match status" value="1"/>
</dbReference>
<dbReference type="InterPro" id="IPR020843">
    <property type="entry name" value="ER"/>
</dbReference>
<evidence type="ECO:0000313" key="3">
    <source>
        <dbReference type="EMBL" id="PLN74648.1"/>
    </source>
</evidence>
<dbReference type="GO" id="GO:0016491">
    <property type="term" value="F:oxidoreductase activity"/>
    <property type="evidence" value="ECO:0007669"/>
    <property type="project" value="InterPro"/>
</dbReference>
<dbReference type="InterPro" id="IPR011032">
    <property type="entry name" value="GroES-like_sf"/>
</dbReference>
<dbReference type="OrthoDB" id="3509362at2759"/>
<dbReference type="Proteomes" id="UP000235023">
    <property type="component" value="Unassembled WGS sequence"/>
</dbReference>
<proteinExistence type="predicted"/>
<dbReference type="SMART" id="SM00829">
    <property type="entry name" value="PKS_ER"/>
    <property type="match status" value="1"/>
</dbReference>
<dbReference type="PANTHER" id="PTHR43482:SF4">
    <property type="entry name" value="ALCOHOL DEHYDROGENASE, PUTATIVE (AFU_ORTHOLOGUE AFUA_7G06260)-RELATED"/>
    <property type="match status" value="1"/>
</dbReference>
<dbReference type="SUPFAM" id="SSF50129">
    <property type="entry name" value="GroES-like"/>
    <property type="match status" value="1"/>
</dbReference>
<evidence type="ECO:0000313" key="4">
    <source>
        <dbReference type="Proteomes" id="UP000235023"/>
    </source>
</evidence>
<dbReference type="SUPFAM" id="SSF51735">
    <property type="entry name" value="NAD(P)-binding Rossmann-fold domains"/>
    <property type="match status" value="1"/>
</dbReference>
<dbReference type="Gene3D" id="3.40.50.720">
    <property type="entry name" value="NAD(P)-binding Rossmann-like Domain"/>
    <property type="match status" value="1"/>
</dbReference>
<organism evidence="3 4">
    <name type="scientific">Aspergillus taichungensis</name>
    <dbReference type="NCBI Taxonomy" id="482145"/>
    <lineage>
        <taxon>Eukaryota</taxon>
        <taxon>Fungi</taxon>
        <taxon>Dikarya</taxon>
        <taxon>Ascomycota</taxon>
        <taxon>Pezizomycotina</taxon>
        <taxon>Eurotiomycetes</taxon>
        <taxon>Eurotiomycetidae</taxon>
        <taxon>Eurotiales</taxon>
        <taxon>Aspergillaceae</taxon>
        <taxon>Aspergillus</taxon>
        <taxon>Aspergillus subgen. Circumdati</taxon>
    </lineage>
</organism>
<dbReference type="InterPro" id="IPR036291">
    <property type="entry name" value="NAD(P)-bd_dom_sf"/>
</dbReference>
<dbReference type="PANTHER" id="PTHR43482">
    <property type="entry name" value="PROTEIN AST1-RELATED"/>
    <property type="match status" value="1"/>
</dbReference>
<evidence type="ECO:0000259" key="2">
    <source>
        <dbReference type="SMART" id="SM00829"/>
    </source>
</evidence>
<dbReference type="Pfam" id="PF08240">
    <property type="entry name" value="ADH_N"/>
    <property type="match status" value="1"/>
</dbReference>
<dbReference type="InterPro" id="IPR013154">
    <property type="entry name" value="ADH-like_N"/>
</dbReference>
<name>A0A2J5HD13_9EURO</name>
<sequence>MLAVRLHPAPSDSKPYSPSNPAPSSALRLDKVPIPKPSRQGELLIKVMATTVIRDALSWPETYATDFAIPGHDFSGVVENVFLSPEGGSRTTQFRRGDEVFGMAHTDRGSTWAEYTIVTEDEVARKPERLTWEEAASLPLSGLTAFEALFEHARIPLPAEQGKADRKLKGQRLLITGSSGGVGIYLVQMAAMAGLHVVAASSSTARNGAFLKSLGADEVVEYACLEKERASSFDLIIDTVGGEVLCRCWSWISGNGTLISVDSSSFDFVNFHQERRIREGKEDVRALFFIVKSDGDTLANLATLAELGQLKPFVLQQFELSQAREAYDRASSNSSGHGKVVIRL</sequence>
<feature type="region of interest" description="Disordered" evidence="1">
    <location>
        <begin position="1"/>
        <end position="33"/>
    </location>
</feature>
<feature type="compositionally biased region" description="Low complexity" evidence="1">
    <location>
        <begin position="13"/>
        <end position="25"/>
    </location>
</feature>
<protein>
    <recommendedName>
        <fullName evidence="2">Enoyl reductase (ER) domain-containing protein</fullName>
    </recommendedName>
</protein>
<dbReference type="InterPro" id="IPR052585">
    <property type="entry name" value="Lipid_raft_assoc_Zn_ADH"/>
</dbReference>
<feature type="domain" description="Enoyl reductase (ER)" evidence="2">
    <location>
        <begin position="22"/>
        <end position="342"/>
    </location>
</feature>
<gene>
    <name evidence="3" type="ORF">BDW42DRAFT_181908</name>
</gene>
<accession>A0A2J5HD13</accession>
<reference evidence="4" key="1">
    <citation type="submission" date="2017-12" db="EMBL/GenBank/DDBJ databases">
        <authorList>
            <consortium name="DOE Joint Genome Institute"/>
            <person name="Mondo S.J."/>
            <person name="Kjaerbolling I."/>
            <person name="Vesth T.C."/>
            <person name="Frisvad J.C."/>
            <person name="Nybo J.L."/>
            <person name="Theobald S."/>
            <person name="Kuo A."/>
            <person name="Bowyer P."/>
            <person name="Matsuda Y."/>
            <person name="Lyhne E.K."/>
            <person name="Kogle M.E."/>
            <person name="Clum A."/>
            <person name="Lipzen A."/>
            <person name="Salamov A."/>
            <person name="Ngan C.Y."/>
            <person name="Daum C."/>
            <person name="Chiniquy J."/>
            <person name="Barry K."/>
            <person name="LaButti K."/>
            <person name="Haridas S."/>
            <person name="Simmons B.A."/>
            <person name="Magnuson J.K."/>
            <person name="Mortensen U.H."/>
            <person name="Larsen T.O."/>
            <person name="Grigoriev I.V."/>
            <person name="Baker S.E."/>
            <person name="Andersen M.R."/>
            <person name="Nordberg H.P."/>
            <person name="Cantor M.N."/>
            <person name="Hua S.X."/>
        </authorList>
    </citation>
    <scope>NUCLEOTIDE SEQUENCE [LARGE SCALE GENOMIC DNA]</scope>
    <source>
        <strain evidence="4">IBT 19404</strain>
    </source>
</reference>
<dbReference type="EMBL" id="KZ559695">
    <property type="protein sequence ID" value="PLN74648.1"/>
    <property type="molecule type" value="Genomic_DNA"/>
</dbReference>
<evidence type="ECO:0000256" key="1">
    <source>
        <dbReference type="SAM" id="MobiDB-lite"/>
    </source>
</evidence>
<dbReference type="CDD" id="cd05289">
    <property type="entry name" value="MDR_like_2"/>
    <property type="match status" value="1"/>
</dbReference>